<dbReference type="EMBL" id="UZAF01019733">
    <property type="protein sequence ID" value="VDO63065.1"/>
    <property type="molecule type" value="Genomic_DNA"/>
</dbReference>
<keyword evidence="1" id="KW-1133">Transmembrane helix</keyword>
<dbReference type="AlphaFoldDB" id="A0A3P8AQL5"/>
<evidence type="ECO:0000256" key="1">
    <source>
        <dbReference type="SAM" id="Phobius"/>
    </source>
</evidence>
<evidence type="ECO:0000313" key="2">
    <source>
        <dbReference type="EMBL" id="VDO63065.1"/>
    </source>
</evidence>
<name>A0A3P8AQL5_HAEPC</name>
<protein>
    <submittedName>
        <fullName evidence="2">Uncharacterized protein</fullName>
    </submittedName>
</protein>
<proteinExistence type="predicted"/>
<keyword evidence="1" id="KW-0472">Membrane</keyword>
<dbReference type="Proteomes" id="UP000268014">
    <property type="component" value="Unassembled WGS sequence"/>
</dbReference>
<keyword evidence="3" id="KW-1185">Reference proteome</keyword>
<evidence type="ECO:0000313" key="3">
    <source>
        <dbReference type="Proteomes" id="UP000268014"/>
    </source>
</evidence>
<accession>A0A3P8AQL5</accession>
<organism evidence="2 3">
    <name type="scientific">Haemonchus placei</name>
    <name type="common">Barber's pole worm</name>
    <dbReference type="NCBI Taxonomy" id="6290"/>
    <lineage>
        <taxon>Eukaryota</taxon>
        <taxon>Metazoa</taxon>
        <taxon>Ecdysozoa</taxon>
        <taxon>Nematoda</taxon>
        <taxon>Chromadorea</taxon>
        <taxon>Rhabditida</taxon>
        <taxon>Rhabditina</taxon>
        <taxon>Rhabditomorpha</taxon>
        <taxon>Strongyloidea</taxon>
        <taxon>Trichostrongylidae</taxon>
        <taxon>Haemonchus</taxon>
    </lineage>
</organism>
<gene>
    <name evidence="2" type="ORF">HPLM_LOCUS17045</name>
</gene>
<keyword evidence="1" id="KW-0812">Transmembrane</keyword>
<sequence>MQNFDGEKRERRELMSSRSKLRTLFSIPTLLVAMKVFSEPGVLQ</sequence>
<feature type="transmembrane region" description="Helical" evidence="1">
    <location>
        <begin position="21"/>
        <end position="38"/>
    </location>
</feature>
<reference evidence="2 3" key="1">
    <citation type="submission" date="2018-11" db="EMBL/GenBank/DDBJ databases">
        <authorList>
            <consortium name="Pathogen Informatics"/>
        </authorList>
    </citation>
    <scope>NUCLEOTIDE SEQUENCE [LARGE SCALE GENOMIC DNA]</scope>
    <source>
        <strain evidence="2 3">MHpl1</strain>
    </source>
</reference>